<keyword evidence="5" id="KW-0479">Metal-binding</keyword>
<keyword evidence="10" id="KW-0443">Lipid metabolism</keyword>
<evidence type="ECO:0000256" key="2">
    <source>
        <dbReference type="ARBA" id="ARBA00005060"/>
    </source>
</evidence>
<comment type="cofactor">
    <cofactor evidence="1">
        <name>biotin</name>
        <dbReference type="ChEBI" id="CHEBI:57586"/>
    </cofactor>
</comment>
<dbReference type="FunFam" id="3.30.470.20:FF:000028">
    <property type="entry name" value="Methylcrotonoyl-CoA carboxylase subunit alpha, mitochondrial"/>
    <property type="match status" value="1"/>
</dbReference>
<keyword evidence="6 14" id="KW-0547">Nucleotide-binding</keyword>
<dbReference type="Proteomes" id="UP000007307">
    <property type="component" value="Chromosome"/>
</dbReference>
<dbReference type="InterPro" id="IPR005479">
    <property type="entry name" value="CPAse_ATP-bd"/>
</dbReference>
<reference evidence="18 19" key="1">
    <citation type="journal article" date="2009" name="BMC Genomics">
        <title>Conservation in the face of diversity: multistrain analysis of an intracellular bacterium.</title>
        <authorList>
            <person name="Dark M.J."/>
            <person name="Herndon D.R."/>
            <person name="Kappmeyer L.S."/>
            <person name="Gonzales M.P."/>
            <person name="Nordeen E."/>
            <person name="Palmer G.H."/>
            <person name="Knowles D.P. Jr."/>
            <person name="Brayton K.A."/>
        </authorList>
    </citation>
    <scope>NUCLEOTIDE SEQUENCE [LARGE SCALE GENOMIC DNA]</scope>
    <source>
        <strain evidence="18 19">Florida</strain>
    </source>
</reference>
<dbReference type="Gene3D" id="2.40.50.100">
    <property type="match status" value="1"/>
</dbReference>
<sequence>MGCMIRKILIANRGEIACRIARTARKMGIKCVCVYSDADRGALHTLCADEAVYIGPGPASQSYLDICKICAVAKDTGVDAVHPGYGFLAENAEFPDRLSECGVGFIGPAPSSMRMMSDKVVSKRVAQDAGVAVVPGYMGVVESPADAKKIAESIGFPVMIKAAAGGGGKGMRVVKSAKEMEQAFVSATNEASKSFSDGRIFIEKYVEFPRHIEVQIVADKHGNVVCLGERECSIQRNNQKVIEETPSPFLDKKTRQNMYDQCVSLAKRVNYFSVGTVEFVIDAEKRFYFLEMNTRLQVEHPVTELVTRIDLVEEMIKIADGGELSFSQNDVRFSGSAIEARIYAEDPKKGFLPSSGRITYYSEPPVSENLRIDSGVAEGANVSMFYDPMIAKVVSHGGTRQKAIKVMREALNRFYIEGVANNVDFLLSVFGHSNFISGNINTGFVSQFYRSGFKGDPLTPEFAEILAFAALYIYLEDESRNYGKALESEELSVHVGDSKYRFHVRCSEGKIFVVLDDKKGSVVLSGTWHGNYKMLEIFVGDASYWVKVRASSSRYALKYMAVEALCSVHRANADNLLQFMPEVTNDGASSDVVVSPIAGMVVNVYVKPGDEVSVGQPLLVIEAMKMENLICSEVQARVAEVLCTSGGSVVAGDVIIKFVGSK</sequence>
<dbReference type="SUPFAM" id="SSF51230">
    <property type="entry name" value="Single hybrid motif"/>
    <property type="match status" value="1"/>
</dbReference>
<dbReference type="Gene3D" id="3.30.700.30">
    <property type="match status" value="1"/>
</dbReference>
<proteinExistence type="predicted"/>
<dbReference type="SUPFAM" id="SSF51246">
    <property type="entry name" value="Rudiment single hybrid motif"/>
    <property type="match status" value="1"/>
</dbReference>
<dbReference type="Pfam" id="PF02785">
    <property type="entry name" value="Biotin_carb_C"/>
    <property type="match status" value="1"/>
</dbReference>
<evidence type="ECO:0000256" key="6">
    <source>
        <dbReference type="ARBA" id="ARBA00022741"/>
    </source>
</evidence>
<evidence type="ECO:0000256" key="14">
    <source>
        <dbReference type="PROSITE-ProRule" id="PRU00409"/>
    </source>
</evidence>
<dbReference type="PROSITE" id="PS00866">
    <property type="entry name" value="CPSASE_1"/>
    <property type="match status" value="1"/>
</dbReference>
<evidence type="ECO:0000256" key="11">
    <source>
        <dbReference type="ARBA" id="ARBA00023211"/>
    </source>
</evidence>
<dbReference type="InterPro" id="IPR005482">
    <property type="entry name" value="Biotin_COase_C"/>
</dbReference>
<dbReference type="InterPro" id="IPR016185">
    <property type="entry name" value="PreATP-grasp_dom_sf"/>
</dbReference>
<evidence type="ECO:0000313" key="18">
    <source>
        <dbReference type="EMBL" id="ACM49457.1"/>
    </source>
</evidence>
<evidence type="ECO:0000256" key="1">
    <source>
        <dbReference type="ARBA" id="ARBA00001953"/>
    </source>
</evidence>
<keyword evidence="9" id="KW-0442">Lipid degradation</keyword>
<dbReference type="PROSITE" id="PS00188">
    <property type="entry name" value="BIOTIN"/>
    <property type="match status" value="1"/>
</dbReference>
<keyword evidence="11" id="KW-0464">Manganese</keyword>
<dbReference type="InterPro" id="IPR000089">
    <property type="entry name" value="Biotin_lipoyl"/>
</dbReference>
<dbReference type="FunFam" id="3.30.1490.20:FF:000018">
    <property type="entry name" value="Biotin carboxylase"/>
    <property type="match status" value="1"/>
</dbReference>
<feature type="domain" description="Biotin carboxylation" evidence="17">
    <location>
        <begin position="4"/>
        <end position="450"/>
    </location>
</feature>
<dbReference type="SMART" id="SM00878">
    <property type="entry name" value="Biotin_carb_C"/>
    <property type="match status" value="1"/>
</dbReference>
<dbReference type="eggNOG" id="COG4770">
    <property type="taxonomic scope" value="Bacteria"/>
</dbReference>
<accession>B9KIZ5</accession>
<dbReference type="InterPro" id="IPR011054">
    <property type="entry name" value="Rudment_hybrid_motif"/>
</dbReference>
<dbReference type="PANTHER" id="PTHR18866">
    <property type="entry name" value="CARBOXYLASE:PYRUVATE/ACETYL-COA/PROPIONYL-COA CARBOXYLASE"/>
    <property type="match status" value="1"/>
</dbReference>
<evidence type="ECO:0000256" key="3">
    <source>
        <dbReference type="ARBA" id="ARBA00013050"/>
    </source>
</evidence>
<dbReference type="GO" id="GO:0046872">
    <property type="term" value="F:metal ion binding"/>
    <property type="evidence" value="ECO:0007669"/>
    <property type="project" value="UniProtKB-KW"/>
</dbReference>
<dbReference type="Gene3D" id="3.30.470.20">
    <property type="entry name" value="ATP-grasp fold, B domain"/>
    <property type="match status" value="1"/>
</dbReference>
<evidence type="ECO:0000313" key="19">
    <source>
        <dbReference type="Proteomes" id="UP000007307"/>
    </source>
</evidence>
<evidence type="ECO:0000256" key="10">
    <source>
        <dbReference type="ARBA" id="ARBA00023098"/>
    </source>
</evidence>
<keyword evidence="12" id="KW-0092">Biotin</keyword>
<dbReference type="Pfam" id="PF00289">
    <property type="entry name" value="Biotin_carb_N"/>
    <property type="match status" value="1"/>
</dbReference>
<evidence type="ECO:0000256" key="5">
    <source>
        <dbReference type="ARBA" id="ARBA00022723"/>
    </source>
</evidence>
<dbReference type="GO" id="GO:0004736">
    <property type="term" value="F:pyruvate carboxylase activity"/>
    <property type="evidence" value="ECO:0007669"/>
    <property type="project" value="UniProtKB-EC"/>
</dbReference>
<dbReference type="SUPFAM" id="SSF52440">
    <property type="entry name" value="PreATP-grasp domain"/>
    <property type="match status" value="1"/>
</dbReference>
<gene>
    <name evidence="18" type="primary">pycA</name>
    <name evidence="18" type="ordered locus">AMF_614</name>
</gene>
<dbReference type="CDD" id="cd06850">
    <property type="entry name" value="biotinyl_domain"/>
    <property type="match status" value="1"/>
</dbReference>
<dbReference type="GO" id="GO:0004658">
    <property type="term" value="F:propionyl-CoA carboxylase activity"/>
    <property type="evidence" value="ECO:0007669"/>
    <property type="project" value="TreeGrafter"/>
</dbReference>
<keyword evidence="7 14" id="KW-0067">ATP-binding</keyword>
<dbReference type="PROSITE" id="PS50968">
    <property type="entry name" value="BIOTINYL_LIPOYL"/>
    <property type="match status" value="1"/>
</dbReference>
<evidence type="ECO:0000259" key="15">
    <source>
        <dbReference type="PROSITE" id="PS50968"/>
    </source>
</evidence>
<dbReference type="NCBIfam" id="NF006367">
    <property type="entry name" value="PRK08591.1"/>
    <property type="match status" value="1"/>
</dbReference>
<dbReference type="PROSITE" id="PS50979">
    <property type="entry name" value="BC"/>
    <property type="match status" value="1"/>
</dbReference>
<dbReference type="InterPro" id="IPR001882">
    <property type="entry name" value="Biotin_BS"/>
</dbReference>
<dbReference type="Pfam" id="PF18140">
    <property type="entry name" value="PCC_BT"/>
    <property type="match status" value="1"/>
</dbReference>
<dbReference type="InterPro" id="IPR050856">
    <property type="entry name" value="Biotin_carboxylase_complex"/>
</dbReference>
<dbReference type="KEGG" id="amf:AMF_614"/>
<dbReference type="STRING" id="320483.AMF_614"/>
<feature type="domain" description="Lipoyl-binding" evidence="15">
    <location>
        <begin position="583"/>
        <end position="659"/>
    </location>
</feature>
<keyword evidence="8" id="KW-0460">Magnesium</keyword>
<dbReference type="InterPro" id="IPR041265">
    <property type="entry name" value="PCC_BT"/>
</dbReference>
<dbReference type="PANTHER" id="PTHR18866:SF33">
    <property type="entry name" value="METHYLCROTONOYL-COA CARBOXYLASE SUBUNIT ALPHA, MITOCHONDRIAL-RELATED"/>
    <property type="match status" value="1"/>
</dbReference>
<dbReference type="EC" id="6.4.1.3" evidence="3"/>
<evidence type="ECO:0000256" key="12">
    <source>
        <dbReference type="ARBA" id="ARBA00023267"/>
    </source>
</evidence>
<name>B9KIZ5_ANAMF</name>
<dbReference type="InterPro" id="IPR005481">
    <property type="entry name" value="BC-like_N"/>
</dbReference>
<evidence type="ECO:0000259" key="17">
    <source>
        <dbReference type="PROSITE" id="PS50979"/>
    </source>
</evidence>
<organism evidence="18 19">
    <name type="scientific">Anaplasma marginale (strain Florida)</name>
    <dbReference type="NCBI Taxonomy" id="320483"/>
    <lineage>
        <taxon>Bacteria</taxon>
        <taxon>Pseudomonadati</taxon>
        <taxon>Pseudomonadota</taxon>
        <taxon>Alphaproteobacteria</taxon>
        <taxon>Rickettsiales</taxon>
        <taxon>Anaplasmataceae</taxon>
        <taxon>Anaplasma</taxon>
    </lineage>
</organism>
<evidence type="ECO:0000259" key="16">
    <source>
        <dbReference type="PROSITE" id="PS50975"/>
    </source>
</evidence>
<dbReference type="Pfam" id="PF02786">
    <property type="entry name" value="CPSase_L_D2"/>
    <property type="match status" value="1"/>
</dbReference>
<keyword evidence="4 18" id="KW-0436">Ligase</keyword>
<feature type="domain" description="ATP-grasp" evidence="16">
    <location>
        <begin position="123"/>
        <end position="320"/>
    </location>
</feature>
<evidence type="ECO:0000256" key="9">
    <source>
        <dbReference type="ARBA" id="ARBA00022963"/>
    </source>
</evidence>
<dbReference type="GO" id="GO:0005524">
    <property type="term" value="F:ATP binding"/>
    <property type="evidence" value="ECO:0007669"/>
    <property type="project" value="UniProtKB-UniRule"/>
</dbReference>
<dbReference type="AlphaFoldDB" id="B9KIZ5"/>
<keyword evidence="19" id="KW-1185">Reference proteome</keyword>
<evidence type="ECO:0000256" key="4">
    <source>
        <dbReference type="ARBA" id="ARBA00022598"/>
    </source>
</evidence>
<dbReference type="EMBL" id="CP001079">
    <property type="protein sequence ID" value="ACM49457.1"/>
    <property type="molecule type" value="Genomic_DNA"/>
</dbReference>
<dbReference type="Pfam" id="PF00364">
    <property type="entry name" value="Biotin_lipoyl"/>
    <property type="match status" value="1"/>
</dbReference>
<evidence type="ECO:0000256" key="7">
    <source>
        <dbReference type="ARBA" id="ARBA00022840"/>
    </source>
</evidence>
<dbReference type="InterPro" id="IPR011761">
    <property type="entry name" value="ATP-grasp"/>
</dbReference>
<dbReference type="PROSITE" id="PS00867">
    <property type="entry name" value="CPSASE_2"/>
    <property type="match status" value="1"/>
</dbReference>
<dbReference type="InterPro" id="IPR011764">
    <property type="entry name" value="Biotin_carboxylation_dom"/>
</dbReference>
<dbReference type="HOGENOM" id="CLU_000395_3_1_5"/>
<dbReference type="PROSITE" id="PS50975">
    <property type="entry name" value="ATP_GRASP"/>
    <property type="match status" value="1"/>
</dbReference>
<dbReference type="SUPFAM" id="SSF56059">
    <property type="entry name" value="Glutathione synthetase ATP-binding domain-like"/>
    <property type="match status" value="1"/>
</dbReference>
<protein>
    <recommendedName>
        <fullName evidence="3">propionyl-CoA carboxylase</fullName>
        <ecNumber evidence="3">6.4.1.3</ecNumber>
    </recommendedName>
</protein>
<evidence type="ECO:0000256" key="8">
    <source>
        <dbReference type="ARBA" id="ARBA00022842"/>
    </source>
</evidence>
<dbReference type="FunFam" id="3.40.50.20:FF:000010">
    <property type="entry name" value="Propionyl-CoA carboxylase subunit alpha"/>
    <property type="match status" value="1"/>
</dbReference>
<comment type="catalytic activity">
    <reaction evidence="13">
        <text>propanoyl-CoA + hydrogencarbonate + ATP = (S)-methylmalonyl-CoA + ADP + phosphate + H(+)</text>
        <dbReference type="Rhea" id="RHEA:23720"/>
        <dbReference type="ChEBI" id="CHEBI:15378"/>
        <dbReference type="ChEBI" id="CHEBI:17544"/>
        <dbReference type="ChEBI" id="CHEBI:30616"/>
        <dbReference type="ChEBI" id="CHEBI:43474"/>
        <dbReference type="ChEBI" id="CHEBI:57327"/>
        <dbReference type="ChEBI" id="CHEBI:57392"/>
        <dbReference type="ChEBI" id="CHEBI:456216"/>
        <dbReference type="EC" id="6.4.1.3"/>
    </reaction>
    <physiologicalReaction direction="left-to-right" evidence="13">
        <dbReference type="Rhea" id="RHEA:23721"/>
    </physiologicalReaction>
</comment>
<evidence type="ECO:0000256" key="13">
    <source>
        <dbReference type="ARBA" id="ARBA00049495"/>
    </source>
</evidence>
<dbReference type="InterPro" id="IPR011053">
    <property type="entry name" value="Single_hybrid_motif"/>
</dbReference>
<comment type="pathway">
    <text evidence="2">Metabolic intermediate metabolism; propanoyl-CoA degradation; succinyl-CoA from propanoyl-CoA: step 1/3.</text>
</comment>